<evidence type="ECO:0000313" key="9">
    <source>
        <dbReference type="EMBL" id="BAE84231.1"/>
    </source>
</evidence>
<sequence length="179" mass="19696">MTSMGGIIVYKVTERLRGGELFTFYWINHVLRSSFGDWLMPRITHAGGVTASVLCSLFLLLSKTPFWHQTGVHLASSLLISHLLANILKRFVRRRRPYQALEGVLTGIKPLKDASFPSGHSTAIFCMATVLALAVPSLLIFFYGFASVVAFSRVYLGMHYPSDIMIGASLGTITALLMG</sequence>
<dbReference type="SUPFAM" id="SSF48317">
    <property type="entry name" value="Acid phosphatase/Vanadium-dependent haloperoxidase"/>
    <property type="match status" value="1"/>
</dbReference>
<keyword evidence="10" id="KW-1185">Reference proteome</keyword>
<dbReference type="GO" id="GO:0005886">
    <property type="term" value="C:plasma membrane"/>
    <property type="evidence" value="ECO:0007669"/>
    <property type="project" value="UniProtKB-SubCell"/>
</dbReference>
<evidence type="ECO:0000313" key="10">
    <source>
        <dbReference type="Proteomes" id="UP000001946"/>
    </source>
</evidence>
<keyword evidence="3 7" id="KW-0812">Transmembrane</keyword>
<feature type="transmembrane region" description="Helical" evidence="7">
    <location>
        <begin position="67"/>
        <end position="88"/>
    </location>
</feature>
<dbReference type="Pfam" id="PF01569">
    <property type="entry name" value="PAP2"/>
    <property type="match status" value="1"/>
</dbReference>
<dbReference type="Proteomes" id="UP000001946">
    <property type="component" value="Chromosome"/>
</dbReference>
<keyword evidence="2" id="KW-1003">Cell membrane</keyword>
<keyword evidence="4" id="KW-0378">Hydrolase</keyword>
<keyword evidence="5 7" id="KW-1133">Transmembrane helix</keyword>
<dbReference type="AlphaFoldDB" id="Q24UR1"/>
<dbReference type="InterPro" id="IPR000326">
    <property type="entry name" value="PAP2/HPO"/>
</dbReference>
<feature type="transmembrane region" description="Helical" evidence="7">
    <location>
        <begin position="122"/>
        <end position="146"/>
    </location>
</feature>
<dbReference type="SMART" id="SM00014">
    <property type="entry name" value="acidPPc"/>
    <property type="match status" value="1"/>
</dbReference>
<proteinExistence type="predicted"/>
<dbReference type="EMBL" id="AP008230">
    <property type="protein sequence ID" value="BAE84231.1"/>
    <property type="molecule type" value="Genomic_DNA"/>
</dbReference>
<dbReference type="GO" id="GO:0016787">
    <property type="term" value="F:hydrolase activity"/>
    <property type="evidence" value="ECO:0007669"/>
    <property type="project" value="UniProtKB-KW"/>
</dbReference>
<evidence type="ECO:0000256" key="4">
    <source>
        <dbReference type="ARBA" id="ARBA00022801"/>
    </source>
</evidence>
<evidence type="ECO:0000256" key="5">
    <source>
        <dbReference type="ARBA" id="ARBA00022989"/>
    </source>
</evidence>
<evidence type="ECO:0000256" key="1">
    <source>
        <dbReference type="ARBA" id="ARBA00004651"/>
    </source>
</evidence>
<dbReference type="InterPro" id="IPR036938">
    <property type="entry name" value="PAP2/HPO_sf"/>
</dbReference>
<evidence type="ECO:0000256" key="3">
    <source>
        <dbReference type="ARBA" id="ARBA00022692"/>
    </source>
</evidence>
<reference evidence="9 10" key="1">
    <citation type="journal article" date="2006" name="J. Bacteriol.">
        <title>Complete genome sequence of the dehalorespiring bacterium Desulfitobacterium hafniense Y51 and comparison with Dehalococcoides ethenogenes 195.</title>
        <authorList>
            <person name="Nonaka H."/>
            <person name="Keresztes G."/>
            <person name="Shinoda Y."/>
            <person name="Ikenaga Y."/>
            <person name="Abe M."/>
            <person name="Naito K."/>
            <person name="Inatomi K."/>
            <person name="Furukawa K."/>
            <person name="Inui M."/>
            <person name="Yukawa H."/>
        </authorList>
    </citation>
    <scope>NUCLEOTIDE SEQUENCE [LARGE SCALE GENOMIC DNA]</scope>
    <source>
        <strain evidence="9 10">Y51</strain>
    </source>
</reference>
<gene>
    <name evidence="9" type="ordered locus">DSY2442</name>
</gene>
<evidence type="ECO:0000256" key="6">
    <source>
        <dbReference type="ARBA" id="ARBA00023136"/>
    </source>
</evidence>
<keyword evidence="6 7" id="KW-0472">Membrane</keyword>
<accession>Q24UR1</accession>
<feature type="domain" description="Phosphatidic acid phosphatase type 2/haloperoxidase" evidence="8">
    <location>
        <begin position="70"/>
        <end position="179"/>
    </location>
</feature>
<feature type="transmembrane region" description="Helical" evidence="7">
    <location>
        <begin position="158"/>
        <end position="178"/>
    </location>
</feature>
<dbReference type="PANTHER" id="PTHR14969:SF62">
    <property type="entry name" value="DECAPRENYLPHOSPHORYL-5-PHOSPHORIBOSE PHOSPHATASE RV3807C-RELATED"/>
    <property type="match status" value="1"/>
</dbReference>
<dbReference type="HOGENOM" id="CLU_072573_10_2_9"/>
<dbReference type="PANTHER" id="PTHR14969">
    <property type="entry name" value="SPHINGOSINE-1-PHOSPHATE PHOSPHOHYDROLASE"/>
    <property type="match status" value="1"/>
</dbReference>
<evidence type="ECO:0000256" key="7">
    <source>
        <dbReference type="SAM" id="Phobius"/>
    </source>
</evidence>
<evidence type="ECO:0000259" key="8">
    <source>
        <dbReference type="SMART" id="SM00014"/>
    </source>
</evidence>
<name>Q24UR1_DESHY</name>
<dbReference type="STRING" id="138119.DSY2442"/>
<evidence type="ECO:0000256" key="2">
    <source>
        <dbReference type="ARBA" id="ARBA00022475"/>
    </source>
</evidence>
<dbReference type="KEGG" id="dsy:DSY2442"/>
<dbReference type="Gene3D" id="1.20.144.10">
    <property type="entry name" value="Phosphatidic acid phosphatase type 2/haloperoxidase"/>
    <property type="match status" value="1"/>
</dbReference>
<protein>
    <recommendedName>
        <fullName evidence="8">Phosphatidic acid phosphatase type 2/haloperoxidase domain-containing protein</fullName>
    </recommendedName>
</protein>
<comment type="subcellular location">
    <subcellularLocation>
        <location evidence="1">Cell membrane</location>
        <topology evidence="1">Multi-pass membrane protein</topology>
    </subcellularLocation>
</comment>
<organism evidence="9 10">
    <name type="scientific">Desulfitobacterium hafniense (strain Y51)</name>
    <dbReference type="NCBI Taxonomy" id="138119"/>
    <lineage>
        <taxon>Bacteria</taxon>
        <taxon>Bacillati</taxon>
        <taxon>Bacillota</taxon>
        <taxon>Clostridia</taxon>
        <taxon>Eubacteriales</taxon>
        <taxon>Desulfitobacteriaceae</taxon>
        <taxon>Desulfitobacterium</taxon>
    </lineage>
</organism>
<dbReference type="eggNOG" id="COG0671">
    <property type="taxonomic scope" value="Bacteria"/>
</dbReference>